<gene>
    <name evidence="2" type="ORF">CR513_12774</name>
</gene>
<evidence type="ECO:0000313" key="3">
    <source>
        <dbReference type="Proteomes" id="UP000257109"/>
    </source>
</evidence>
<feature type="region of interest" description="Disordered" evidence="1">
    <location>
        <begin position="49"/>
        <end position="98"/>
    </location>
</feature>
<organism evidence="2 3">
    <name type="scientific">Mucuna pruriens</name>
    <name type="common">Velvet bean</name>
    <name type="synonym">Dolichos pruriens</name>
    <dbReference type="NCBI Taxonomy" id="157652"/>
    <lineage>
        <taxon>Eukaryota</taxon>
        <taxon>Viridiplantae</taxon>
        <taxon>Streptophyta</taxon>
        <taxon>Embryophyta</taxon>
        <taxon>Tracheophyta</taxon>
        <taxon>Spermatophyta</taxon>
        <taxon>Magnoliopsida</taxon>
        <taxon>eudicotyledons</taxon>
        <taxon>Gunneridae</taxon>
        <taxon>Pentapetalae</taxon>
        <taxon>rosids</taxon>
        <taxon>fabids</taxon>
        <taxon>Fabales</taxon>
        <taxon>Fabaceae</taxon>
        <taxon>Papilionoideae</taxon>
        <taxon>50 kb inversion clade</taxon>
        <taxon>NPAAA clade</taxon>
        <taxon>indigoferoid/millettioid clade</taxon>
        <taxon>Phaseoleae</taxon>
        <taxon>Mucuna</taxon>
    </lineage>
</organism>
<feature type="non-terminal residue" evidence="2">
    <location>
        <position position="1"/>
    </location>
</feature>
<dbReference type="EMBL" id="QJKJ01002255">
    <property type="protein sequence ID" value="RDY03619.1"/>
    <property type="molecule type" value="Genomic_DNA"/>
</dbReference>
<feature type="compositionally biased region" description="Basic and acidic residues" evidence="1">
    <location>
        <begin position="58"/>
        <end position="69"/>
    </location>
</feature>
<dbReference type="AlphaFoldDB" id="A0A371HLF3"/>
<name>A0A371HLF3_MUCPR</name>
<sequence>MSTHPSSSVCLGYAPRKQLRSGNFSIMIIPMSIREFPKLIEKSKTMERLKNGGSKVMKTHEDPKRDFNRRNPIVDPKTNIGTSINSSKGKAAQLPRAL</sequence>
<dbReference type="Proteomes" id="UP000257109">
    <property type="component" value="Unassembled WGS sequence"/>
</dbReference>
<accession>A0A371HLF3</accession>
<evidence type="ECO:0000313" key="2">
    <source>
        <dbReference type="EMBL" id="RDY03619.1"/>
    </source>
</evidence>
<evidence type="ECO:0000256" key="1">
    <source>
        <dbReference type="SAM" id="MobiDB-lite"/>
    </source>
</evidence>
<comment type="caution">
    <text evidence="2">The sequence shown here is derived from an EMBL/GenBank/DDBJ whole genome shotgun (WGS) entry which is preliminary data.</text>
</comment>
<keyword evidence="3" id="KW-1185">Reference proteome</keyword>
<proteinExistence type="predicted"/>
<feature type="compositionally biased region" description="Polar residues" evidence="1">
    <location>
        <begin position="79"/>
        <end position="88"/>
    </location>
</feature>
<protein>
    <submittedName>
        <fullName evidence="2">Uncharacterized protein</fullName>
    </submittedName>
</protein>
<reference evidence="2" key="1">
    <citation type="submission" date="2018-05" db="EMBL/GenBank/DDBJ databases">
        <title>Draft genome of Mucuna pruriens seed.</title>
        <authorList>
            <person name="Nnadi N.E."/>
            <person name="Vos R."/>
            <person name="Hasami M.H."/>
            <person name="Devisetty U.K."/>
            <person name="Aguiy J.C."/>
        </authorList>
    </citation>
    <scope>NUCLEOTIDE SEQUENCE [LARGE SCALE GENOMIC DNA]</scope>
    <source>
        <strain evidence="2">JCA_2017</strain>
    </source>
</reference>